<dbReference type="EMBL" id="CP071872">
    <property type="protein sequence ID" value="UNM12244.1"/>
    <property type="molecule type" value="Genomic_DNA"/>
</dbReference>
<protein>
    <submittedName>
        <fullName evidence="3">Exo-alpha-sialidase</fullName>
    </submittedName>
</protein>
<dbReference type="CDD" id="cd15482">
    <property type="entry name" value="Sialidase_non-viral"/>
    <property type="match status" value="1"/>
</dbReference>
<dbReference type="InterPro" id="IPR015943">
    <property type="entry name" value="WD40/YVTN_repeat-like_dom_sf"/>
</dbReference>
<keyword evidence="2" id="KW-0732">Signal</keyword>
<dbReference type="PROSITE" id="PS51257">
    <property type="entry name" value="PROKAR_LIPOPROTEIN"/>
    <property type="match status" value="1"/>
</dbReference>
<sequence length="299" mass="30997">MNKTRILLLGAVAVITLALAGCSTDSGTDTHADALGTSHDAQETSHTPIRHVHGLAIDPADQQLYVATHDGIFTRNKDGAAVRVGTSKDDFMGFTVAKAKTFLAGGHPAPGTSGPANRGLIQSTDGGKTWKSRSLAGEADFHSLDYAHGAIYGYDSTNALLRVSKDGAAWDDRAQLQALDIAVSPEDADTVLATTADGIAKSTDGGRVFATGKQPVMALLSWAAPEALYGIDDSGRLSRSTDGGTTWQKAGTVPGGQAQALTAVDSQHILAATQNGIYESRDGGKNFTKRLDVVAGDGH</sequence>
<reference evidence="3 4" key="1">
    <citation type="submission" date="2021-03" db="EMBL/GenBank/DDBJ databases">
        <title>Complete genome of Streptomyces formicae strain 1H-GS9 (DSM 100524).</title>
        <authorList>
            <person name="Atanasov K.E."/>
            <person name="Altabella T."/>
            <person name="Ferrer A."/>
        </authorList>
    </citation>
    <scope>NUCLEOTIDE SEQUENCE [LARGE SCALE GENOMIC DNA]</scope>
    <source>
        <strain evidence="3 4">1H-GS9</strain>
    </source>
</reference>
<dbReference type="RefSeq" id="WP_242330850.1">
    <property type="nucleotide sequence ID" value="NZ_CP071872.1"/>
</dbReference>
<dbReference type="InterPro" id="IPR054817">
    <property type="entry name" value="Glycosyl_F510_1955-like"/>
</dbReference>
<evidence type="ECO:0000313" key="4">
    <source>
        <dbReference type="Proteomes" id="UP000828924"/>
    </source>
</evidence>
<dbReference type="NCBIfam" id="NF045728">
    <property type="entry name" value="glycosyl_F510_1955"/>
    <property type="match status" value="1"/>
</dbReference>
<proteinExistence type="predicted"/>
<evidence type="ECO:0000256" key="1">
    <source>
        <dbReference type="SAM" id="MobiDB-lite"/>
    </source>
</evidence>
<accession>A0ABY3WI22</accession>
<feature type="signal peptide" evidence="2">
    <location>
        <begin position="1"/>
        <end position="20"/>
    </location>
</feature>
<keyword evidence="4" id="KW-1185">Reference proteome</keyword>
<evidence type="ECO:0000313" key="3">
    <source>
        <dbReference type="EMBL" id="UNM12244.1"/>
    </source>
</evidence>
<feature type="region of interest" description="Disordered" evidence="1">
    <location>
        <begin position="106"/>
        <end position="125"/>
    </location>
</feature>
<gene>
    <name evidence="3" type="ORF">J4032_12495</name>
</gene>
<dbReference type="SUPFAM" id="SSF110296">
    <property type="entry name" value="Oligoxyloglucan reducing end-specific cellobiohydrolase"/>
    <property type="match status" value="1"/>
</dbReference>
<name>A0ABY3WI22_9ACTN</name>
<feature type="chain" id="PRO_5045385573" evidence="2">
    <location>
        <begin position="21"/>
        <end position="299"/>
    </location>
</feature>
<evidence type="ECO:0000256" key="2">
    <source>
        <dbReference type="SAM" id="SignalP"/>
    </source>
</evidence>
<dbReference type="Proteomes" id="UP000828924">
    <property type="component" value="Chromosome"/>
</dbReference>
<dbReference type="Gene3D" id="2.130.10.10">
    <property type="entry name" value="YVTN repeat-like/Quinoprotein amine dehydrogenase"/>
    <property type="match status" value="2"/>
</dbReference>
<organism evidence="3 4">
    <name type="scientific">Streptomyces formicae</name>
    <dbReference type="NCBI Taxonomy" id="1616117"/>
    <lineage>
        <taxon>Bacteria</taxon>
        <taxon>Bacillati</taxon>
        <taxon>Actinomycetota</taxon>
        <taxon>Actinomycetes</taxon>
        <taxon>Kitasatosporales</taxon>
        <taxon>Streptomycetaceae</taxon>
        <taxon>Streptomyces</taxon>
    </lineage>
</organism>